<protein>
    <recommendedName>
        <fullName evidence="3">BAR domain-containing protein</fullName>
    </recommendedName>
</protein>
<dbReference type="EMBL" id="PKFO01000003">
    <property type="protein sequence ID" value="PVH19943.1"/>
    <property type="molecule type" value="Genomic_DNA"/>
</dbReference>
<keyword evidence="2" id="KW-1185">Reference proteome</keyword>
<dbReference type="Proteomes" id="UP000244309">
    <property type="component" value="Unassembled WGS sequence"/>
</dbReference>
<reference evidence="1 2" key="1">
    <citation type="submission" date="2017-12" db="EMBL/GenBank/DDBJ databases">
        <title>Genome Sequence of a Multidrug-Resistant Candida haemulonii Isolate from a Patient with Chronic Leg Ulcers in Israel.</title>
        <authorList>
            <person name="Chow N.A."/>
            <person name="Gade L."/>
            <person name="Batra D."/>
            <person name="Rowe L.A."/>
            <person name="Ben-Ami R."/>
            <person name="Loparev V.N."/>
            <person name="Litvintseva A.P."/>
        </authorList>
    </citation>
    <scope>NUCLEOTIDE SEQUENCE [LARGE SCALE GENOMIC DNA]</scope>
    <source>
        <strain evidence="1 2">B11899</strain>
    </source>
</reference>
<dbReference type="GeneID" id="37007051"/>
<sequence length="256" mass="29601">MPIKPMNAIGEGQSTSFRCPHVRRSDPELEDLILQLEYFDALNHYSKALTVELYRSTLDLIHGSFEVVYQSQILFSKNLGEETRNPVTKTLEEEFVQGYYYTLGDIANKAMPILESTFKKSEQKCAKLDKIIASVKFKVVKHDMYSQYFEGCKVCSRRDSNHLRGISRIKRKDSEMLKKYGRLKAFLKEELPLFNQYYEDFTTKLLALQASAQEEIANIVIKDLAGFYKVWNIDIDDGIPMNEEDSSNTSRNKVCE</sequence>
<dbReference type="AlphaFoldDB" id="A0A2V1ARQ3"/>
<dbReference type="OrthoDB" id="10564079at2759"/>
<gene>
    <name evidence="1" type="ORF">CXQ85_001720</name>
</gene>
<accession>A0A2V1ARQ3</accession>
<dbReference type="VEuPathDB" id="FungiDB:CXQ85_001720"/>
<evidence type="ECO:0008006" key="3">
    <source>
        <dbReference type="Google" id="ProtNLM"/>
    </source>
</evidence>
<name>A0A2V1ARQ3_9ASCO</name>
<proteinExistence type="predicted"/>
<evidence type="ECO:0000313" key="2">
    <source>
        <dbReference type="Proteomes" id="UP000244309"/>
    </source>
</evidence>
<organism evidence="1 2">
    <name type="scientific">Candidozyma haemuli</name>
    <dbReference type="NCBI Taxonomy" id="45357"/>
    <lineage>
        <taxon>Eukaryota</taxon>
        <taxon>Fungi</taxon>
        <taxon>Dikarya</taxon>
        <taxon>Ascomycota</taxon>
        <taxon>Saccharomycotina</taxon>
        <taxon>Pichiomycetes</taxon>
        <taxon>Metschnikowiaceae</taxon>
        <taxon>Candidozyma</taxon>
    </lineage>
</organism>
<dbReference type="RefSeq" id="XP_025340883.1">
    <property type="nucleotide sequence ID" value="XM_025485418.1"/>
</dbReference>
<evidence type="ECO:0000313" key="1">
    <source>
        <dbReference type="EMBL" id="PVH19943.1"/>
    </source>
</evidence>
<comment type="caution">
    <text evidence="1">The sequence shown here is derived from an EMBL/GenBank/DDBJ whole genome shotgun (WGS) entry which is preliminary data.</text>
</comment>